<proteinExistence type="inferred from homology"/>
<dbReference type="Proteomes" id="UP001501459">
    <property type="component" value="Unassembled WGS sequence"/>
</dbReference>
<evidence type="ECO:0000256" key="2">
    <source>
        <dbReference type="ARBA" id="ARBA00009399"/>
    </source>
</evidence>
<evidence type="ECO:0000313" key="9">
    <source>
        <dbReference type="Proteomes" id="UP001501459"/>
    </source>
</evidence>
<dbReference type="InterPro" id="IPR007267">
    <property type="entry name" value="GtrA_DPMS_TM"/>
</dbReference>
<keyword evidence="3 6" id="KW-0812">Transmembrane</keyword>
<evidence type="ECO:0000256" key="3">
    <source>
        <dbReference type="ARBA" id="ARBA00022692"/>
    </source>
</evidence>
<dbReference type="Pfam" id="PF04138">
    <property type="entry name" value="GtrA_DPMS_TM"/>
    <property type="match status" value="1"/>
</dbReference>
<keyword evidence="5 6" id="KW-0472">Membrane</keyword>
<evidence type="ECO:0000256" key="5">
    <source>
        <dbReference type="ARBA" id="ARBA00023136"/>
    </source>
</evidence>
<evidence type="ECO:0000313" key="8">
    <source>
        <dbReference type="EMBL" id="GAA0435210.1"/>
    </source>
</evidence>
<sequence>MISRLIHLIQTRAFIRFVIVGCINTLTYYTLYVLFMSLGGLYIINHSAAFVISMVGSFYWNCYFTYRTKPTLAKFFQFPLTYVVNYSVSTLSLYVLIDLLQFSEFLSPLIAAIIPIPFTFIISRFILVK</sequence>
<feature type="transmembrane region" description="Helical" evidence="6">
    <location>
        <begin position="75"/>
        <end position="97"/>
    </location>
</feature>
<accession>A0ABP3IZU3</accession>
<organism evidence="8 9">
    <name type="scientific">Lentibacillus halophilus</name>
    <dbReference type="NCBI Taxonomy" id="295065"/>
    <lineage>
        <taxon>Bacteria</taxon>
        <taxon>Bacillati</taxon>
        <taxon>Bacillota</taxon>
        <taxon>Bacilli</taxon>
        <taxon>Bacillales</taxon>
        <taxon>Bacillaceae</taxon>
        <taxon>Lentibacillus</taxon>
    </lineage>
</organism>
<dbReference type="PANTHER" id="PTHR38459">
    <property type="entry name" value="PROPHAGE BACTOPRENOL-LINKED GLUCOSE TRANSLOCASE HOMOLOG"/>
    <property type="match status" value="1"/>
</dbReference>
<gene>
    <name evidence="8" type="ORF">GCM10008983_09730</name>
</gene>
<dbReference type="EMBL" id="BAAADM010000026">
    <property type="protein sequence ID" value="GAA0435210.1"/>
    <property type="molecule type" value="Genomic_DNA"/>
</dbReference>
<evidence type="ECO:0000256" key="6">
    <source>
        <dbReference type="SAM" id="Phobius"/>
    </source>
</evidence>
<dbReference type="PANTHER" id="PTHR38459:SF1">
    <property type="entry name" value="PROPHAGE BACTOPRENOL-LINKED GLUCOSE TRANSLOCASE HOMOLOG"/>
    <property type="match status" value="1"/>
</dbReference>
<comment type="similarity">
    <text evidence="2">Belongs to the GtrA family.</text>
</comment>
<comment type="subcellular location">
    <subcellularLocation>
        <location evidence="1">Membrane</location>
        <topology evidence="1">Multi-pass membrane protein</topology>
    </subcellularLocation>
</comment>
<protein>
    <submittedName>
        <fullName evidence="8">GtrA family protein</fullName>
    </submittedName>
</protein>
<evidence type="ECO:0000259" key="7">
    <source>
        <dbReference type="Pfam" id="PF04138"/>
    </source>
</evidence>
<feature type="transmembrane region" description="Helical" evidence="6">
    <location>
        <begin position="13"/>
        <end position="35"/>
    </location>
</feature>
<keyword evidence="4 6" id="KW-1133">Transmembrane helix</keyword>
<reference evidence="9" key="1">
    <citation type="journal article" date="2019" name="Int. J. Syst. Evol. Microbiol.">
        <title>The Global Catalogue of Microorganisms (GCM) 10K type strain sequencing project: providing services to taxonomists for standard genome sequencing and annotation.</title>
        <authorList>
            <consortium name="The Broad Institute Genomics Platform"/>
            <consortium name="The Broad Institute Genome Sequencing Center for Infectious Disease"/>
            <person name="Wu L."/>
            <person name="Ma J."/>
        </authorList>
    </citation>
    <scope>NUCLEOTIDE SEQUENCE [LARGE SCALE GENOMIC DNA]</scope>
    <source>
        <strain evidence="9">JCM 12149</strain>
    </source>
</reference>
<feature type="transmembrane region" description="Helical" evidence="6">
    <location>
        <begin position="109"/>
        <end position="127"/>
    </location>
</feature>
<feature type="transmembrane region" description="Helical" evidence="6">
    <location>
        <begin position="41"/>
        <end position="63"/>
    </location>
</feature>
<dbReference type="RefSeq" id="WP_343751538.1">
    <property type="nucleotide sequence ID" value="NZ_BAAADM010000026.1"/>
</dbReference>
<feature type="domain" description="GtrA/DPMS transmembrane" evidence="7">
    <location>
        <begin position="16"/>
        <end position="126"/>
    </location>
</feature>
<dbReference type="InterPro" id="IPR051401">
    <property type="entry name" value="GtrA_CellWall_Glycosyl"/>
</dbReference>
<evidence type="ECO:0000256" key="4">
    <source>
        <dbReference type="ARBA" id="ARBA00022989"/>
    </source>
</evidence>
<keyword evidence="9" id="KW-1185">Reference proteome</keyword>
<name>A0ABP3IZU3_9BACI</name>
<evidence type="ECO:0000256" key="1">
    <source>
        <dbReference type="ARBA" id="ARBA00004141"/>
    </source>
</evidence>
<comment type="caution">
    <text evidence="8">The sequence shown here is derived from an EMBL/GenBank/DDBJ whole genome shotgun (WGS) entry which is preliminary data.</text>
</comment>